<evidence type="ECO:0000313" key="2">
    <source>
        <dbReference type="Proteomes" id="UP000008136"/>
    </source>
</evidence>
<dbReference type="EMBL" id="CP002588">
    <property type="protein sequence ID" value="AEA46712.1"/>
    <property type="molecule type" value="Genomic_DNA"/>
</dbReference>
<evidence type="ECO:0000313" key="1">
    <source>
        <dbReference type="EMBL" id="AEA46712.1"/>
    </source>
</evidence>
<dbReference type="Proteomes" id="UP000008136">
    <property type="component" value="Chromosome"/>
</dbReference>
<proteinExistence type="predicted"/>
<dbReference type="HOGENOM" id="CLU_206257_0_0_2"/>
<reference evidence="1 2" key="1">
    <citation type="submission" date="2011-03" db="EMBL/GenBank/DDBJ databases">
        <title>The complete genome of Archaeoglobus veneficus SNP6.</title>
        <authorList>
            <consortium name="US DOE Joint Genome Institute (JGI-PGF)"/>
            <person name="Lucas S."/>
            <person name="Copeland A."/>
            <person name="Lapidus A."/>
            <person name="Bruce D."/>
            <person name="Goodwin L."/>
            <person name="Pitluck S."/>
            <person name="Kyrpides N."/>
            <person name="Mavromatis K."/>
            <person name="Pagani I."/>
            <person name="Ivanova N."/>
            <person name="Mikhailova N."/>
            <person name="Lu M."/>
            <person name="Detter J.C."/>
            <person name="Tapia R."/>
            <person name="Han C."/>
            <person name="Land M."/>
            <person name="Hauser L."/>
            <person name="Markowitz V."/>
            <person name="Cheng J.-F."/>
            <person name="Hugenholtz P."/>
            <person name="Woyke T."/>
            <person name="Wu D."/>
            <person name="Spring S."/>
            <person name="Brambilla E."/>
            <person name="Klenk H.-P."/>
            <person name="Eisen J.A."/>
        </authorList>
    </citation>
    <scope>NUCLEOTIDE SEQUENCE [LARGE SCALE GENOMIC DNA]</scope>
    <source>
        <strain>SNP6</strain>
    </source>
</reference>
<dbReference type="AlphaFoldDB" id="F2KR75"/>
<dbReference type="eggNOG" id="arCOG13265">
    <property type="taxonomic scope" value="Archaea"/>
</dbReference>
<dbReference type="OrthoDB" id="383629at2157"/>
<sequence length="62" mass="7034">MTKAAIIKDLEDIKTKIDSIIETLEVMSDEELKKSIVKARNEAREGKLRDFDDLLDELGISV</sequence>
<name>F2KR75_ARCVS</name>
<dbReference type="STRING" id="693661.Arcve_0692"/>
<dbReference type="GeneID" id="10393790"/>
<dbReference type="KEGG" id="ave:Arcve_0692"/>
<organism evidence="1 2">
    <name type="scientific">Archaeoglobus veneficus (strain DSM 11195 / SNP6)</name>
    <dbReference type="NCBI Taxonomy" id="693661"/>
    <lineage>
        <taxon>Archaea</taxon>
        <taxon>Methanobacteriati</taxon>
        <taxon>Methanobacteriota</taxon>
        <taxon>Archaeoglobi</taxon>
        <taxon>Archaeoglobales</taxon>
        <taxon>Archaeoglobaceae</taxon>
        <taxon>Archaeoglobus</taxon>
    </lineage>
</organism>
<dbReference type="Gene3D" id="1.10.1220.170">
    <property type="match status" value="1"/>
</dbReference>
<dbReference type="RefSeq" id="WP_013683384.1">
    <property type="nucleotide sequence ID" value="NC_015320.1"/>
</dbReference>
<protein>
    <submittedName>
        <fullName evidence="1">Uncharacterized protein</fullName>
    </submittedName>
</protein>
<gene>
    <name evidence="1" type="ordered locus">Arcve_0692</name>
</gene>
<accession>F2KR75</accession>
<keyword evidence="2" id="KW-1185">Reference proteome</keyword>